<evidence type="ECO:0000313" key="3">
    <source>
        <dbReference type="EMBL" id="MDZ5757230.1"/>
    </source>
</evidence>
<dbReference type="Pfam" id="PF08279">
    <property type="entry name" value="HTH_11"/>
    <property type="match status" value="1"/>
</dbReference>
<dbReference type="PANTHER" id="PTHR34580">
    <property type="match status" value="1"/>
</dbReference>
<gene>
    <name evidence="3" type="ORF">RAK27_01005</name>
</gene>
<evidence type="ECO:0000259" key="2">
    <source>
        <dbReference type="Pfam" id="PF13280"/>
    </source>
</evidence>
<evidence type="ECO:0000313" key="4">
    <source>
        <dbReference type="Proteomes" id="UP001290462"/>
    </source>
</evidence>
<dbReference type="EMBL" id="JAVBVO010000001">
    <property type="protein sequence ID" value="MDZ5757230.1"/>
    <property type="molecule type" value="Genomic_DNA"/>
</dbReference>
<dbReference type="InterPro" id="IPR026881">
    <property type="entry name" value="WYL_dom"/>
</dbReference>
<name>A0AAW9JU68_CARML</name>
<dbReference type="Pfam" id="PF13280">
    <property type="entry name" value="WYL"/>
    <property type="match status" value="1"/>
</dbReference>
<dbReference type="InterPro" id="IPR051534">
    <property type="entry name" value="CBASS_pafABC_assoc_protein"/>
</dbReference>
<feature type="domain" description="WYL" evidence="2">
    <location>
        <begin position="146"/>
        <end position="205"/>
    </location>
</feature>
<dbReference type="PANTHER" id="PTHR34580:SF9">
    <property type="entry name" value="SLL5097 PROTEIN"/>
    <property type="match status" value="1"/>
</dbReference>
<sequence>MKKDIRLTKELYFINNRVKFNLRDLMDEFSISKSTALRDISSLEEIGVPLYAEYGKNGGYQVINQHFLPPVYFSDDEVFSIFFAMQMLAFFITTPFQSEYDFITKKLIESLPDNQKNALNIMKKRLSFNGSPQHYPTFFLKELLLYSMNQNVVQISYQKKDLTLTKRWIQPLGLEAMDGKWYCNAFDFEKNDYRIFRCDLILELTESKRYVAKDFADFDIRQHHLKKNKSQAATEFTVQLTTFGVERFNQRHYPNMSLVEEKGDFYIQGWFETHELNFMVDYLITFGDSAKIIAPKSLIALYKDKLKIMLSHYQ</sequence>
<protein>
    <submittedName>
        <fullName evidence="3">YafY family protein</fullName>
    </submittedName>
</protein>
<proteinExistence type="predicted"/>
<dbReference type="InterPro" id="IPR013196">
    <property type="entry name" value="HTH_11"/>
</dbReference>
<feature type="domain" description="Helix-turn-helix type 11" evidence="1">
    <location>
        <begin position="6"/>
        <end position="61"/>
    </location>
</feature>
<comment type="caution">
    <text evidence="3">The sequence shown here is derived from an EMBL/GenBank/DDBJ whole genome shotgun (WGS) entry which is preliminary data.</text>
</comment>
<accession>A0AAW9JU68</accession>
<dbReference type="AlphaFoldDB" id="A0AAW9JU68"/>
<reference evidence="3" key="1">
    <citation type="submission" date="2023-08" db="EMBL/GenBank/DDBJ databases">
        <title>Genomic characterization of piscicolin 126 produced by Carnobacterium maltaromaticum CM22 strain isolated from salmon (Salmo salar).</title>
        <authorList>
            <person name="Gonzalez-Gragera E."/>
            <person name="Garcia-Lopez J.D."/>
            <person name="Teso-Perez C."/>
            <person name="Gimenez-Hernandez I."/>
            <person name="Peralta-Sanchez J.M."/>
            <person name="Valdivia E."/>
            <person name="Montalban-Lopez M."/>
            <person name="Martin-Platero A.M."/>
            <person name="Banos A."/>
            <person name="Martinez-Bueno M."/>
        </authorList>
    </citation>
    <scope>NUCLEOTIDE SEQUENCE</scope>
    <source>
        <strain evidence="3">CM22</strain>
    </source>
</reference>
<dbReference type="RefSeq" id="WP_322808281.1">
    <property type="nucleotide sequence ID" value="NZ_JAVBVO010000001.1"/>
</dbReference>
<dbReference type="PROSITE" id="PS52050">
    <property type="entry name" value="WYL"/>
    <property type="match status" value="1"/>
</dbReference>
<dbReference type="SUPFAM" id="SSF46785">
    <property type="entry name" value="Winged helix' DNA-binding domain"/>
    <property type="match status" value="1"/>
</dbReference>
<dbReference type="InterPro" id="IPR036390">
    <property type="entry name" value="WH_DNA-bd_sf"/>
</dbReference>
<organism evidence="3 4">
    <name type="scientific">Carnobacterium maltaromaticum</name>
    <name type="common">Carnobacterium piscicola</name>
    <dbReference type="NCBI Taxonomy" id="2751"/>
    <lineage>
        <taxon>Bacteria</taxon>
        <taxon>Bacillati</taxon>
        <taxon>Bacillota</taxon>
        <taxon>Bacilli</taxon>
        <taxon>Lactobacillales</taxon>
        <taxon>Carnobacteriaceae</taxon>
        <taxon>Carnobacterium</taxon>
    </lineage>
</organism>
<evidence type="ECO:0000259" key="1">
    <source>
        <dbReference type="Pfam" id="PF08279"/>
    </source>
</evidence>
<dbReference type="Proteomes" id="UP001290462">
    <property type="component" value="Unassembled WGS sequence"/>
</dbReference>